<dbReference type="Pfam" id="PF04755">
    <property type="entry name" value="PAP_fibrillin"/>
    <property type="match status" value="1"/>
</dbReference>
<dbReference type="InterPro" id="IPR006843">
    <property type="entry name" value="PAP/fibrillin_dom"/>
</dbReference>
<comment type="subcellular location">
    <subcellularLocation>
        <location evidence="1">Plastid</location>
    </subcellularLocation>
</comment>
<feature type="domain" description="Plastid lipid-associated protein/fibrillin conserved" evidence="3">
    <location>
        <begin position="43"/>
        <end position="256"/>
    </location>
</feature>
<sequence length="260" mass="27647">MLGTVTRVAPAQKHVWQRKSNTSASRARRLVVKASVTQETVEEAKTRLLKLGAISCRGSEATTTQMAEASELVAELGEIGCSDSAYLDGSWLLVMSSTKAFRSSPFFWAVGEMMGDMANFFYEAHEHQTSLFGGGIGEVVQTIDLANEELLSDCVVKASLGVPLIGWAPVVSGSGRVKTSASVRIVDETSLACTVKNTALDGGPEAIAPALNGTVVPVSDAMSAINSGAVPEVVFETKFADDQLRISQLPDGAWFVYVRQ</sequence>
<keyword evidence="2" id="KW-0934">Plastid</keyword>
<gene>
    <name evidence="4" type="ORF">POBO1169_LOCUS2563</name>
</gene>
<evidence type="ECO:0000259" key="3">
    <source>
        <dbReference type="Pfam" id="PF04755"/>
    </source>
</evidence>
<evidence type="ECO:0000256" key="1">
    <source>
        <dbReference type="ARBA" id="ARBA00004474"/>
    </source>
</evidence>
<reference evidence="4" key="1">
    <citation type="submission" date="2021-01" db="EMBL/GenBank/DDBJ databases">
        <authorList>
            <person name="Corre E."/>
            <person name="Pelletier E."/>
            <person name="Niang G."/>
            <person name="Scheremetjew M."/>
            <person name="Finn R."/>
            <person name="Kale V."/>
            <person name="Holt S."/>
            <person name="Cochrane G."/>
            <person name="Meng A."/>
            <person name="Brown T."/>
            <person name="Cohen L."/>
        </authorList>
    </citation>
    <scope>NUCLEOTIDE SEQUENCE</scope>
    <source>
        <strain evidence="4">CCMP722</strain>
    </source>
</reference>
<dbReference type="EMBL" id="HBFA01005016">
    <property type="protein sequence ID" value="CAD8652580.1"/>
    <property type="molecule type" value="Transcribed_RNA"/>
</dbReference>
<organism evidence="4">
    <name type="scientific">Pyramimonas obovata</name>
    <dbReference type="NCBI Taxonomy" id="1411642"/>
    <lineage>
        <taxon>Eukaryota</taxon>
        <taxon>Viridiplantae</taxon>
        <taxon>Chlorophyta</taxon>
        <taxon>Pyramimonadophyceae</taxon>
        <taxon>Pyramimonadales</taxon>
        <taxon>Pyramimonadaceae</taxon>
        <taxon>Pyramimonas</taxon>
        <taxon>Pyramimonas incertae sedis</taxon>
    </lineage>
</organism>
<proteinExistence type="predicted"/>
<protein>
    <recommendedName>
        <fullName evidence="3">Plastid lipid-associated protein/fibrillin conserved domain-containing protein</fullName>
    </recommendedName>
</protein>
<name>A0A7S0MVH3_9CHLO</name>
<accession>A0A7S0MVH3</accession>
<evidence type="ECO:0000256" key="2">
    <source>
        <dbReference type="ARBA" id="ARBA00022640"/>
    </source>
</evidence>
<dbReference type="GO" id="GO:0009536">
    <property type="term" value="C:plastid"/>
    <property type="evidence" value="ECO:0007669"/>
    <property type="project" value="UniProtKB-SubCell"/>
</dbReference>
<evidence type="ECO:0000313" key="4">
    <source>
        <dbReference type="EMBL" id="CAD8652580.1"/>
    </source>
</evidence>
<dbReference type="AlphaFoldDB" id="A0A7S0MVH3"/>